<sequence>MIFEKCIKVRSFFSILPRDWQESILPLWEDYKSSTECFVLNEANEIVAGGLVFTKCPPDMLYVKHEADFWFEAGYKYLGFIYVSESRRGQNLGSYWLNSLKEMYPETKFWLTIEDLNLHHFYVKNGFLYVKTLHHGEQKEGLYLYPN</sequence>
<dbReference type="InterPro" id="IPR000182">
    <property type="entry name" value="GNAT_dom"/>
</dbReference>
<organism evidence="2 3">
    <name type="scientific">Aestuariibaculum lutulentum</name>
    <dbReference type="NCBI Taxonomy" id="2920935"/>
    <lineage>
        <taxon>Bacteria</taxon>
        <taxon>Pseudomonadati</taxon>
        <taxon>Bacteroidota</taxon>
        <taxon>Flavobacteriia</taxon>
        <taxon>Flavobacteriales</taxon>
        <taxon>Flavobacteriaceae</taxon>
    </lineage>
</organism>
<evidence type="ECO:0000313" key="2">
    <source>
        <dbReference type="EMBL" id="MCH4553731.1"/>
    </source>
</evidence>
<name>A0ABS9RL98_9FLAO</name>
<dbReference type="Proteomes" id="UP001156141">
    <property type="component" value="Unassembled WGS sequence"/>
</dbReference>
<protein>
    <submittedName>
        <fullName evidence="2">GNAT family N-acetyltransferase</fullName>
    </submittedName>
</protein>
<evidence type="ECO:0000313" key="3">
    <source>
        <dbReference type="Proteomes" id="UP001156141"/>
    </source>
</evidence>
<feature type="domain" description="N-acetyltransferase" evidence="1">
    <location>
        <begin position="1"/>
        <end position="147"/>
    </location>
</feature>
<keyword evidence="3" id="KW-1185">Reference proteome</keyword>
<dbReference type="SUPFAM" id="SSF55729">
    <property type="entry name" value="Acyl-CoA N-acyltransferases (Nat)"/>
    <property type="match status" value="1"/>
</dbReference>
<dbReference type="Pfam" id="PF00583">
    <property type="entry name" value="Acetyltransf_1"/>
    <property type="match status" value="1"/>
</dbReference>
<dbReference type="InterPro" id="IPR016181">
    <property type="entry name" value="Acyl_CoA_acyltransferase"/>
</dbReference>
<dbReference type="RefSeq" id="WP_240574905.1">
    <property type="nucleotide sequence ID" value="NZ_CP136709.1"/>
</dbReference>
<gene>
    <name evidence="2" type="ORF">MKW35_13980</name>
</gene>
<comment type="caution">
    <text evidence="2">The sequence shown here is derived from an EMBL/GenBank/DDBJ whole genome shotgun (WGS) entry which is preliminary data.</text>
</comment>
<dbReference type="Gene3D" id="3.40.630.30">
    <property type="match status" value="1"/>
</dbReference>
<dbReference type="PROSITE" id="PS51186">
    <property type="entry name" value="GNAT"/>
    <property type="match status" value="1"/>
</dbReference>
<reference evidence="2" key="1">
    <citation type="submission" date="2022-02" db="EMBL/GenBank/DDBJ databases">
        <title>Aestuariibaculum sp., a marine bacterium isolated from sediment in Guangxi.</title>
        <authorList>
            <person name="Ying J."/>
        </authorList>
    </citation>
    <scope>NUCLEOTIDE SEQUENCE</scope>
    <source>
        <strain evidence="2">L182</strain>
    </source>
</reference>
<evidence type="ECO:0000259" key="1">
    <source>
        <dbReference type="PROSITE" id="PS51186"/>
    </source>
</evidence>
<dbReference type="EMBL" id="JAKVQD010000006">
    <property type="protein sequence ID" value="MCH4553731.1"/>
    <property type="molecule type" value="Genomic_DNA"/>
</dbReference>
<accession>A0ABS9RL98</accession>
<proteinExistence type="predicted"/>